<sequence>MAAKEYYYGTAGAQQMQHQNRPQPYPPQQPQYPYQQQPPQPDQPYPHTPPPSYSPFPPQQQQQVQSYSPQPQYQHQPQAYPSQPQGYPSNAGPPYPQTPHSGPQKYPSERPPPQNEHLGVPFQPQRSHSQPPRVRFADKDEYADDSESTTDRSYTSESDSPRRRHRRRKHRHSHSGSRDHDRDHDRDLERSRHRGSQRADHKDRDTFLGAGAGGLVGDLIFPGLGTAAGLLLGGYGGRKHGKRRSRSQDLEDRESHHGRRGAGSGWDEASATYKKGTTVR</sequence>
<feature type="compositionally biased region" description="Basic and acidic residues" evidence="1">
    <location>
        <begin position="246"/>
        <end position="255"/>
    </location>
</feature>
<gene>
    <name evidence="2" type="ORF">BU26DRAFT_117259</name>
</gene>
<feature type="compositionally biased region" description="Polar residues" evidence="1">
    <location>
        <begin position="12"/>
        <end position="21"/>
    </location>
</feature>
<evidence type="ECO:0000256" key="1">
    <source>
        <dbReference type="SAM" id="MobiDB-lite"/>
    </source>
</evidence>
<protein>
    <submittedName>
        <fullName evidence="2">Uncharacterized protein</fullName>
    </submittedName>
</protein>
<feature type="compositionally biased region" description="Basic and acidic residues" evidence="1">
    <location>
        <begin position="176"/>
        <end position="190"/>
    </location>
</feature>
<evidence type="ECO:0000313" key="2">
    <source>
        <dbReference type="EMBL" id="KAF2243405.1"/>
    </source>
</evidence>
<dbReference type="RefSeq" id="XP_033678409.1">
    <property type="nucleotide sequence ID" value="XM_033819467.1"/>
</dbReference>
<proteinExistence type="predicted"/>
<keyword evidence="3" id="KW-1185">Reference proteome</keyword>
<feature type="region of interest" description="Disordered" evidence="1">
    <location>
        <begin position="232"/>
        <end position="280"/>
    </location>
</feature>
<dbReference type="EMBL" id="ML987205">
    <property type="protein sequence ID" value="KAF2243405.1"/>
    <property type="molecule type" value="Genomic_DNA"/>
</dbReference>
<reference evidence="2" key="1">
    <citation type="journal article" date="2020" name="Stud. Mycol.">
        <title>101 Dothideomycetes genomes: a test case for predicting lifestyles and emergence of pathogens.</title>
        <authorList>
            <person name="Haridas S."/>
            <person name="Albert R."/>
            <person name="Binder M."/>
            <person name="Bloem J."/>
            <person name="Labutti K."/>
            <person name="Salamov A."/>
            <person name="Andreopoulos B."/>
            <person name="Baker S."/>
            <person name="Barry K."/>
            <person name="Bills G."/>
            <person name="Bluhm B."/>
            <person name="Cannon C."/>
            <person name="Castanera R."/>
            <person name="Culley D."/>
            <person name="Daum C."/>
            <person name="Ezra D."/>
            <person name="Gonzalez J."/>
            <person name="Henrissat B."/>
            <person name="Kuo A."/>
            <person name="Liang C."/>
            <person name="Lipzen A."/>
            <person name="Lutzoni F."/>
            <person name="Magnuson J."/>
            <person name="Mondo S."/>
            <person name="Nolan M."/>
            <person name="Ohm R."/>
            <person name="Pangilinan J."/>
            <person name="Park H.-J."/>
            <person name="Ramirez L."/>
            <person name="Alfaro M."/>
            <person name="Sun H."/>
            <person name="Tritt A."/>
            <person name="Yoshinaga Y."/>
            <person name="Zwiers L.-H."/>
            <person name="Turgeon B."/>
            <person name="Goodwin S."/>
            <person name="Spatafora J."/>
            <person name="Crous P."/>
            <person name="Grigoriev I."/>
        </authorList>
    </citation>
    <scope>NUCLEOTIDE SEQUENCE</scope>
    <source>
        <strain evidence="2">CBS 122368</strain>
    </source>
</reference>
<feature type="compositionally biased region" description="Basic residues" evidence="1">
    <location>
        <begin position="162"/>
        <end position="175"/>
    </location>
</feature>
<dbReference type="OrthoDB" id="3797879at2759"/>
<accession>A0A6A6HYW3</accession>
<dbReference type="AlphaFoldDB" id="A0A6A6HYW3"/>
<evidence type="ECO:0000313" key="3">
    <source>
        <dbReference type="Proteomes" id="UP000800094"/>
    </source>
</evidence>
<organism evidence="2 3">
    <name type="scientific">Trematosphaeria pertusa</name>
    <dbReference type="NCBI Taxonomy" id="390896"/>
    <lineage>
        <taxon>Eukaryota</taxon>
        <taxon>Fungi</taxon>
        <taxon>Dikarya</taxon>
        <taxon>Ascomycota</taxon>
        <taxon>Pezizomycotina</taxon>
        <taxon>Dothideomycetes</taxon>
        <taxon>Pleosporomycetidae</taxon>
        <taxon>Pleosporales</taxon>
        <taxon>Massarineae</taxon>
        <taxon>Trematosphaeriaceae</taxon>
        <taxon>Trematosphaeria</taxon>
    </lineage>
</organism>
<feature type="compositionally biased region" description="Pro residues" evidence="1">
    <location>
        <begin position="23"/>
        <end position="58"/>
    </location>
</feature>
<dbReference type="GeneID" id="54572797"/>
<dbReference type="Proteomes" id="UP000800094">
    <property type="component" value="Unassembled WGS sequence"/>
</dbReference>
<feature type="compositionally biased region" description="Basic and acidic residues" evidence="1">
    <location>
        <begin position="197"/>
        <end position="206"/>
    </location>
</feature>
<name>A0A6A6HYW3_9PLEO</name>
<feature type="compositionally biased region" description="Low complexity" evidence="1">
    <location>
        <begin position="59"/>
        <end position="85"/>
    </location>
</feature>
<feature type="region of interest" description="Disordered" evidence="1">
    <location>
        <begin position="1"/>
        <end position="213"/>
    </location>
</feature>